<comment type="caution">
    <text evidence="2">The sequence shown here is derived from an EMBL/GenBank/DDBJ whole genome shotgun (WGS) entry which is preliminary data.</text>
</comment>
<keyword evidence="3" id="KW-1185">Reference proteome</keyword>
<feature type="compositionally biased region" description="Acidic residues" evidence="1">
    <location>
        <begin position="96"/>
        <end position="108"/>
    </location>
</feature>
<protein>
    <submittedName>
        <fullName evidence="2">Uncharacterized protein</fullName>
    </submittedName>
</protein>
<feature type="region of interest" description="Disordered" evidence="1">
    <location>
        <begin position="60"/>
        <end position="108"/>
    </location>
</feature>
<feature type="region of interest" description="Disordered" evidence="1">
    <location>
        <begin position="1"/>
        <end position="21"/>
    </location>
</feature>
<feature type="compositionally biased region" description="Low complexity" evidence="1">
    <location>
        <begin position="60"/>
        <end position="78"/>
    </location>
</feature>
<reference evidence="2" key="1">
    <citation type="submission" date="2018-11" db="EMBL/GenBank/DDBJ databases">
        <authorList>
            <consortium name="Pathogen Informatics"/>
        </authorList>
    </citation>
    <scope>NUCLEOTIDE SEQUENCE</scope>
</reference>
<feature type="compositionally biased region" description="Polar residues" evidence="1">
    <location>
        <begin position="79"/>
        <end position="92"/>
    </location>
</feature>
<evidence type="ECO:0000313" key="2">
    <source>
        <dbReference type="EMBL" id="VEL40351.1"/>
    </source>
</evidence>
<gene>
    <name evidence="2" type="ORF">PXEA_LOCUS33791</name>
</gene>
<sequence length="219" mass="23673">MATESRLPSASPSGSSASSPSVCLRDIVTRRNAWLERVVAVIAVGVAIGVDVRVLGSRVLPRSQRRPSSSQASQRTASKATRSVGANCNEAGSNGDDGDGDGDGDMDEWLNQSRARSIASVDELHESGGELTWRRCAGGRSFSNTCCMLQSRRGRSTLTPPTRPPCGECAGTEWLQCIFQTGCWRSIRQRHDRDQDCHLDLDQALPDPDRRAASSQQKS</sequence>
<dbReference type="AlphaFoldDB" id="A0A3S5BUC2"/>
<accession>A0A3S5BUC2</accession>
<feature type="compositionally biased region" description="Low complexity" evidence="1">
    <location>
        <begin position="8"/>
        <end position="21"/>
    </location>
</feature>
<evidence type="ECO:0000313" key="3">
    <source>
        <dbReference type="Proteomes" id="UP000784294"/>
    </source>
</evidence>
<name>A0A3S5BUC2_9PLAT</name>
<evidence type="ECO:0000256" key="1">
    <source>
        <dbReference type="SAM" id="MobiDB-lite"/>
    </source>
</evidence>
<dbReference type="Proteomes" id="UP000784294">
    <property type="component" value="Unassembled WGS sequence"/>
</dbReference>
<dbReference type="EMBL" id="CAAALY010264555">
    <property type="protein sequence ID" value="VEL40351.1"/>
    <property type="molecule type" value="Genomic_DNA"/>
</dbReference>
<proteinExistence type="predicted"/>
<organism evidence="2 3">
    <name type="scientific">Protopolystoma xenopodis</name>
    <dbReference type="NCBI Taxonomy" id="117903"/>
    <lineage>
        <taxon>Eukaryota</taxon>
        <taxon>Metazoa</taxon>
        <taxon>Spiralia</taxon>
        <taxon>Lophotrochozoa</taxon>
        <taxon>Platyhelminthes</taxon>
        <taxon>Monogenea</taxon>
        <taxon>Polyopisthocotylea</taxon>
        <taxon>Polystomatidea</taxon>
        <taxon>Polystomatidae</taxon>
        <taxon>Protopolystoma</taxon>
    </lineage>
</organism>